<keyword evidence="3" id="KW-0547">Nucleotide-binding</keyword>
<dbReference type="Pfam" id="PF00289">
    <property type="entry name" value="Biotin_carb_N"/>
    <property type="match status" value="1"/>
</dbReference>
<dbReference type="PROSITE" id="PS00866">
    <property type="entry name" value="CPSASE_1"/>
    <property type="match status" value="1"/>
</dbReference>
<dbReference type="InterPro" id="IPR000089">
    <property type="entry name" value="Biotin_lipoyl"/>
</dbReference>
<dbReference type="SUPFAM" id="SSF51246">
    <property type="entry name" value="Rudiment single hybrid motif"/>
    <property type="match status" value="1"/>
</dbReference>
<evidence type="ECO:0000313" key="9">
    <source>
        <dbReference type="EMBL" id="SVA49324.1"/>
    </source>
</evidence>
<dbReference type="Pfam" id="PF02786">
    <property type="entry name" value="CPSase_L_D2"/>
    <property type="match status" value="1"/>
</dbReference>
<evidence type="ECO:0000259" key="6">
    <source>
        <dbReference type="PROSITE" id="PS50968"/>
    </source>
</evidence>
<evidence type="ECO:0000256" key="1">
    <source>
        <dbReference type="ARBA" id="ARBA00001953"/>
    </source>
</evidence>
<sequence>MKIKKLLIANRGEIARRIIRTANKLGIKTVAIYSDADENALHVRQADETFYIGQSAPAESYLNIENILKATADSGSDAIHPGYGFLSENAKFAEACVAAGIVFVGPSPYAIELMGDKAKAKRAMIDAGVPCVPGYQGEDQDIETLASEAEKVGYPIMIKAAAGGGGRGMRMINKAKGLEAAIEAARSEAINAFGSGDLILEKAVIRPRHVEVQVFGDSQGNVIYLGERDCSIQRRHQKVIEEAPCPIMTWELRQQMGEAAVAAARAVDYGGAGTVEFLLAEDMSFYFLEMNTRLQVEHPVTELVTGLDLVELQLNVAAGQTVGVTQEDVTLDGHAIEIRLYAEDPANDFLPSTGRVEQWLEPRGKAIRVDKGVETGDAVSSYYDPMIAKVIAYGSGREEARRLLISAMSDSMLVGLQTNRDFLIDALGKEDFVSGRATTAFIADQYGDAGFQSIPDSTDLCLAALAQFKSANLNAQQASLGVNKELLNWSTAELLESVFIYQVSGSEQTVVIRPLEEATYLVRVNDRPAVSIEVKSFDTNTMRVYLHGKYHSLLFLPSPDNRSLTLTTPTKQFFVEDISGLSGVANAAGDGIVRAPMHGQLLEIVVSETDAVIPGQRLAVLEAMKMHHEILAEISGRVSAIPAKAGTQIAMDTIIMEIEPYEA</sequence>
<evidence type="ECO:0000259" key="7">
    <source>
        <dbReference type="PROSITE" id="PS50975"/>
    </source>
</evidence>
<feature type="domain" description="Lipoyl-binding" evidence="6">
    <location>
        <begin position="582"/>
        <end position="659"/>
    </location>
</feature>
<dbReference type="InterPro" id="IPR001882">
    <property type="entry name" value="Biotin_BS"/>
</dbReference>
<proteinExistence type="predicted"/>
<evidence type="ECO:0008006" key="10">
    <source>
        <dbReference type="Google" id="ProtNLM"/>
    </source>
</evidence>
<evidence type="ECO:0000259" key="8">
    <source>
        <dbReference type="PROSITE" id="PS50979"/>
    </source>
</evidence>
<dbReference type="PROSITE" id="PS50975">
    <property type="entry name" value="ATP_GRASP"/>
    <property type="match status" value="1"/>
</dbReference>
<dbReference type="InterPro" id="IPR011054">
    <property type="entry name" value="Rudment_hybrid_motif"/>
</dbReference>
<dbReference type="PROSITE" id="PS00867">
    <property type="entry name" value="CPSASE_2"/>
    <property type="match status" value="1"/>
</dbReference>
<dbReference type="PANTHER" id="PTHR18866:SF33">
    <property type="entry name" value="METHYLCROTONOYL-COA CARBOXYLASE SUBUNIT ALPHA, MITOCHONDRIAL-RELATED"/>
    <property type="match status" value="1"/>
</dbReference>
<dbReference type="InterPro" id="IPR011761">
    <property type="entry name" value="ATP-grasp"/>
</dbReference>
<gene>
    <name evidence="9" type="ORF">METZ01_LOCUS102178</name>
</gene>
<reference evidence="9" key="1">
    <citation type="submission" date="2018-05" db="EMBL/GenBank/DDBJ databases">
        <authorList>
            <person name="Lanie J.A."/>
            <person name="Ng W.-L."/>
            <person name="Kazmierczak K.M."/>
            <person name="Andrzejewski T.M."/>
            <person name="Davidsen T.M."/>
            <person name="Wayne K.J."/>
            <person name="Tettelin H."/>
            <person name="Glass J.I."/>
            <person name="Rusch D."/>
            <person name="Podicherti R."/>
            <person name="Tsui H.-C.T."/>
            <person name="Winkler M.E."/>
        </authorList>
    </citation>
    <scope>NUCLEOTIDE SEQUENCE</scope>
</reference>
<dbReference type="PROSITE" id="PS00188">
    <property type="entry name" value="BIOTIN"/>
    <property type="match status" value="1"/>
</dbReference>
<dbReference type="AlphaFoldDB" id="A0A381WA31"/>
<keyword evidence="4" id="KW-0067">ATP-binding</keyword>
<organism evidence="9">
    <name type="scientific">marine metagenome</name>
    <dbReference type="NCBI Taxonomy" id="408172"/>
    <lineage>
        <taxon>unclassified sequences</taxon>
        <taxon>metagenomes</taxon>
        <taxon>ecological metagenomes</taxon>
    </lineage>
</organism>
<dbReference type="FunFam" id="3.30.1490.20:FF:000003">
    <property type="entry name" value="acetyl-CoA carboxylase isoform X1"/>
    <property type="match status" value="1"/>
</dbReference>
<dbReference type="PROSITE" id="PS50979">
    <property type="entry name" value="BC"/>
    <property type="match status" value="1"/>
</dbReference>
<comment type="cofactor">
    <cofactor evidence="1">
        <name>biotin</name>
        <dbReference type="ChEBI" id="CHEBI:57586"/>
    </cofactor>
</comment>
<dbReference type="SUPFAM" id="SSF52440">
    <property type="entry name" value="PreATP-grasp domain"/>
    <property type="match status" value="1"/>
</dbReference>
<dbReference type="InterPro" id="IPR005482">
    <property type="entry name" value="Biotin_COase_C"/>
</dbReference>
<dbReference type="PROSITE" id="PS50968">
    <property type="entry name" value="BIOTINYL_LIPOYL"/>
    <property type="match status" value="1"/>
</dbReference>
<keyword evidence="5" id="KW-0092">Biotin</keyword>
<dbReference type="SUPFAM" id="SSF51230">
    <property type="entry name" value="Single hybrid motif"/>
    <property type="match status" value="1"/>
</dbReference>
<dbReference type="GO" id="GO:0046872">
    <property type="term" value="F:metal ion binding"/>
    <property type="evidence" value="ECO:0007669"/>
    <property type="project" value="InterPro"/>
</dbReference>
<evidence type="ECO:0000256" key="4">
    <source>
        <dbReference type="ARBA" id="ARBA00022840"/>
    </source>
</evidence>
<feature type="domain" description="Biotin carboxylation" evidence="8">
    <location>
        <begin position="2"/>
        <end position="447"/>
    </location>
</feature>
<accession>A0A381WA31</accession>
<dbReference type="CDD" id="cd06850">
    <property type="entry name" value="biotinyl_domain"/>
    <property type="match status" value="1"/>
</dbReference>
<dbReference type="EMBL" id="UINC01011149">
    <property type="protein sequence ID" value="SVA49324.1"/>
    <property type="molecule type" value="Genomic_DNA"/>
</dbReference>
<dbReference type="InterPro" id="IPR011764">
    <property type="entry name" value="Biotin_carboxylation_dom"/>
</dbReference>
<evidence type="ECO:0000256" key="2">
    <source>
        <dbReference type="ARBA" id="ARBA00022598"/>
    </source>
</evidence>
<dbReference type="Gene3D" id="2.40.50.100">
    <property type="match status" value="1"/>
</dbReference>
<dbReference type="FunFam" id="3.30.470.20:FF:000028">
    <property type="entry name" value="Methylcrotonoyl-CoA carboxylase subunit alpha, mitochondrial"/>
    <property type="match status" value="1"/>
</dbReference>
<dbReference type="FunFam" id="3.40.50.20:FF:000010">
    <property type="entry name" value="Propionyl-CoA carboxylase subunit alpha"/>
    <property type="match status" value="1"/>
</dbReference>
<dbReference type="InterPro" id="IPR005479">
    <property type="entry name" value="CPAse_ATP-bd"/>
</dbReference>
<feature type="domain" description="ATP-grasp" evidence="7">
    <location>
        <begin position="121"/>
        <end position="318"/>
    </location>
</feature>
<evidence type="ECO:0000256" key="3">
    <source>
        <dbReference type="ARBA" id="ARBA00022741"/>
    </source>
</evidence>
<dbReference type="GO" id="GO:0005524">
    <property type="term" value="F:ATP binding"/>
    <property type="evidence" value="ECO:0007669"/>
    <property type="project" value="UniProtKB-KW"/>
</dbReference>
<dbReference type="Pfam" id="PF02785">
    <property type="entry name" value="Biotin_carb_C"/>
    <property type="match status" value="1"/>
</dbReference>
<name>A0A381WA31_9ZZZZ</name>
<dbReference type="InterPro" id="IPR005481">
    <property type="entry name" value="BC-like_N"/>
</dbReference>
<dbReference type="InterPro" id="IPR050856">
    <property type="entry name" value="Biotin_carboxylase_complex"/>
</dbReference>
<dbReference type="Gene3D" id="3.30.470.20">
    <property type="entry name" value="ATP-grasp fold, B domain"/>
    <property type="match status" value="1"/>
</dbReference>
<dbReference type="SUPFAM" id="SSF56059">
    <property type="entry name" value="Glutathione synthetase ATP-binding domain-like"/>
    <property type="match status" value="1"/>
</dbReference>
<dbReference type="Pfam" id="PF00364">
    <property type="entry name" value="Biotin_lipoyl"/>
    <property type="match status" value="1"/>
</dbReference>
<keyword evidence="2" id="KW-0436">Ligase</keyword>
<dbReference type="SMART" id="SM00878">
    <property type="entry name" value="Biotin_carb_C"/>
    <property type="match status" value="1"/>
</dbReference>
<dbReference type="InterPro" id="IPR016185">
    <property type="entry name" value="PreATP-grasp_dom_sf"/>
</dbReference>
<dbReference type="GO" id="GO:0016874">
    <property type="term" value="F:ligase activity"/>
    <property type="evidence" value="ECO:0007669"/>
    <property type="project" value="UniProtKB-KW"/>
</dbReference>
<protein>
    <recommendedName>
        <fullName evidence="10">3-methylcrotonyl-CoA carboxylase</fullName>
    </recommendedName>
</protein>
<dbReference type="NCBIfam" id="NF006367">
    <property type="entry name" value="PRK08591.1"/>
    <property type="match status" value="1"/>
</dbReference>
<dbReference type="PANTHER" id="PTHR18866">
    <property type="entry name" value="CARBOXYLASE:PYRUVATE/ACETYL-COA/PROPIONYL-COA CARBOXYLASE"/>
    <property type="match status" value="1"/>
</dbReference>
<evidence type="ECO:0000256" key="5">
    <source>
        <dbReference type="ARBA" id="ARBA00023267"/>
    </source>
</evidence>
<dbReference type="InterPro" id="IPR011053">
    <property type="entry name" value="Single_hybrid_motif"/>
</dbReference>